<protein>
    <submittedName>
        <fullName evidence="2">Uncharacterized protein</fullName>
    </submittedName>
</protein>
<reference evidence="2" key="1">
    <citation type="submission" date="2021-03" db="EMBL/GenBank/DDBJ databases">
        <authorList>
            <person name="Tagirdzhanova G."/>
        </authorList>
    </citation>
    <scope>NUCLEOTIDE SEQUENCE</scope>
</reference>
<name>A0A8H3FBS1_9LECA</name>
<comment type="caution">
    <text evidence="2">The sequence shown here is derived from an EMBL/GenBank/DDBJ whole genome shotgun (WGS) entry which is preliminary data.</text>
</comment>
<dbReference type="EMBL" id="CAJPDT010000030">
    <property type="protein sequence ID" value="CAF9922377.1"/>
    <property type="molecule type" value="Genomic_DNA"/>
</dbReference>
<feature type="signal peptide" evidence="1">
    <location>
        <begin position="1"/>
        <end position="21"/>
    </location>
</feature>
<proteinExistence type="predicted"/>
<evidence type="ECO:0000256" key="1">
    <source>
        <dbReference type="SAM" id="SignalP"/>
    </source>
</evidence>
<keyword evidence="1" id="KW-0732">Signal</keyword>
<evidence type="ECO:0000313" key="2">
    <source>
        <dbReference type="EMBL" id="CAF9922377.1"/>
    </source>
</evidence>
<gene>
    <name evidence="2" type="ORF">IMSHALPRED_005672</name>
</gene>
<sequence length="202" mass="21992">MATRSSFCIAALLCLITSILAAPPLQLSSSSTTGTSLTLPVNSSSLTLPLNISSVNLGADPLPPYPPPDPLAYQVPNSPVILVFSKYLTQRRDETWIQIAISSADSECSQHQPAEPLQNQIYTWNYKRVDLVVKPVTEPGGPSLTWGLWKSAVNGIQEFQQKYEGVGREGVGIRMNFEILVSANTRRVDAQFAIGKGFLDMV</sequence>
<accession>A0A8H3FBS1</accession>
<feature type="chain" id="PRO_5034987015" evidence="1">
    <location>
        <begin position="22"/>
        <end position="202"/>
    </location>
</feature>
<dbReference type="AlphaFoldDB" id="A0A8H3FBS1"/>
<dbReference type="Proteomes" id="UP000664534">
    <property type="component" value="Unassembled WGS sequence"/>
</dbReference>
<organism evidence="2 3">
    <name type="scientific">Imshaugia aleurites</name>
    <dbReference type="NCBI Taxonomy" id="172621"/>
    <lineage>
        <taxon>Eukaryota</taxon>
        <taxon>Fungi</taxon>
        <taxon>Dikarya</taxon>
        <taxon>Ascomycota</taxon>
        <taxon>Pezizomycotina</taxon>
        <taxon>Lecanoromycetes</taxon>
        <taxon>OSLEUM clade</taxon>
        <taxon>Lecanoromycetidae</taxon>
        <taxon>Lecanorales</taxon>
        <taxon>Lecanorineae</taxon>
        <taxon>Parmeliaceae</taxon>
        <taxon>Imshaugia</taxon>
    </lineage>
</organism>
<keyword evidence="3" id="KW-1185">Reference proteome</keyword>
<evidence type="ECO:0000313" key="3">
    <source>
        <dbReference type="Proteomes" id="UP000664534"/>
    </source>
</evidence>